<proteinExistence type="predicted"/>
<dbReference type="Proteomes" id="UP000002424">
    <property type="component" value="Chromosome"/>
</dbReference>
<dbReference type="HOGENOM" id="CLU_091684_0_0_6"/>
<evidence type="ECO:0000313" key="2">
    <source>
        <dbReference type="Proteomes" id="UP000002424"/>
    </source>
</evidence>
<dbReference type="GO" id="GO:0016740">
    <property type="term" value="F:transferase activity"/>
    <property type="evidence" value="ECO:0007669"/>
    <property type="project" value="UniProtKB-KW"/>
</dbReference>
<dbReference type="InterPro" id="IPR016181">
    <property type="entry name" value="Acyl_CoA_acyltransferase"/>
</dbReference>
<gene>
    <name evidence="1" type="ordered locus">Avin_28870</name>
</gene>
<dbReference type="KEGG" id="avn:Avin_28870"/>
<keyword evidence="1" id="KW-0808">Transferase</keyword>
<name>C1DLX1_AZOVD</name>
<dbReference type="OrthoDB" id="6195612at2"/>
<accession>C1DLX1</accession>
<dbReference type="STRING" id="322710.Avin_28870"/>
<protein>
    <submittedName>
        <fullName evidence="1">GCN5-related N-acetyltransferase</fullName>
    </submittedName>
</protein>
<organism evidence="1 2">
    <name type="scientific">Azotobacter vinelandii (strain DJ / ATCC BAA-1303)</name>
    <dbReference type="NCBI Taxonomy" id="322710"/>
    <lineage>
        <taxon>Bacteria</taxon>
        <taxon>Pseudomonadati</taxon>
        <taxon>Pseudomonadota</taxon>
        <taxon>Gammaproteobacteria</taxon>
        <taxon>Pseudomonadales</taxon>
        <taxon>Pseudomonadaceae</taxon>
        <taxon>Azotobacter</taxon>
    </lineage>
</organism>
<dbReference type="Gene3D" id="3.40.630.30">
    <property type="match status" value="1"/>
</dbReference>
<dbReference type="EnsemblBacteria" id="ACO79058">
    <property type="protein sequence ID" value="ACO79058"/>
    <property type="gene ID" value="Avin_28870"/>
</dbReference>
<dbReference type="EMBL" id="CP001157">
    <property type="protein sequence ID" value="ACO79058.1"/>
    <property type="molecule type" value="Genomic_DNA"/>
</dbReference>
<reference evidence="1 2" key="1">
    <citation type="journal article" date="2009" name="J. Bacteriol.">
        <title>Genome sequence of Azotobacter vinelandii, an obligate aerobe specialized to support diverse anaerobic metabolic processes.</title>
        <authorList>
            <person name="Setubal J.C."/>
            <person name="dos Santos P."/>
            <person name="Goldman B.S."/>
            <person name="Ertesvag H."/>
            <person name="Espin G."/>
            <person name="Rubio L.M."/>
            <person name="Valla S."/>
            <person name="Almeida N.F."/>
            <person name="Balasubramanian D."/>
            <person name="Cromes L."/>
            <person name="Curatti L."/>
            <person name="Du Z."/>
            <person name="Godsy E."/>
            <person name="Goodner B."/>
            <person name="Hellner-Burris K."/>
            <person name="Hernandez J.A."/>
            <person name="Houmiel K."/>
            <person name="Imperial J."/>
            <person name="Kennedy C."/>
            <person name="Larson T.J."/>
            <person name="Latreille P."/>
            <person name="Ligon L.S."/>
            <person name="Lu J."/>
            <person name="Maerk M."/>
            <person name="Miller N.M."/>
            <person name="Norton S."/>
            <person name="O'Carroll I.P."/>
            <person name="Paulsen I."/>
            <person name="Raulfs E.C."/>
            <person name="Roemer R."/>
            <person name="Rosser J."/>
            <person name="Segura D."/>
            <person name="Slater S."/>
            <person name="Stricklin S.L."/>
            <person name="Studholme D.J."/>
            <person name="Sun J."/>
            <person name="Viana C.J."/>
            <person name="Wallin E."/>
            <person name="Wang B."/>
            <person name="Wheeler C."/>
            <person name="Zhu H."/>
            <person name="Dean D.R."/>
            <person name="Dixon R."/>
            <person name="Wood D."/>
        </authorList>
    </citation>
    <scope>NUCLEOTIDE SEQUENCE [LARGE SCALE GENOMIC DNA]</scope>
    <source>
        <strain evidence="2">DJ / ATCC BAA-1303</strain>
    </source>
</reference>
<evidence type="ECO:0000313" key="1">
    <source>
        <dbReference type="EMBL" id="ACO79058.1"/>
    </source>
</evidence>
<dbReference type="eggNOG" id="COG0454">
    <property type="taxonomic scope" value="Bacteria"/>
</dbReference>
<keyword evidence="2" id="KW-1185">Reference proteome</keyword>
<dbReference type="AlphaFoldDB" id="C1DLX1"/>
<sequence length="223" mass="25452">METNRCQEALPMTAPAEVRLIDGGYLRESCSLLYQAYRHTPTFAYLFESDRPGYEQRVRATVRELLGRHFADDLPALGLLLGERLIGVALISPPQRRLEITESWSWRMRMLLTAGFRCTRRYLDYHEAVIACLPPGAYHILPLIGVRPEFQGRHYGEQLLGALHRWCAGDSNSRGIVLDTGDPHYLDFLHRQGYQEVGQVELGPVREHILIHPNPQPLREAGI</sequence>
<dbReference type="SUPFAM" id="SSF55729">
    <property type="entry name" value="Acyl-CoA N-acyltransferases (Nat)"/>
    <property type="match status" value="1"/>
</dbReference>